<dbReference type="InterPro" id="IPR000467">
    <property type="entry name" value="G_patch_dom"/>
</dbReference>
<feature type="region of interest" description="Disordered" evidence="1">
    <location>
        <begin position="1"/>
        <end position="37"/>
    </location>
</feature>
<evidence type="ECO:0000256" key="1">
    <source>
        <dbReference type="SAM" id="MobiDB-lite"/>
    </source>
</evidence>
<dbReference type="PANTHER" id="PTHR23329">
    <property type="entry name" value="TUFTELIN-INTERACTING PROTEIN 11-RELATED"/>
    <property type="match status" value="1"/>
</dbReference>
<dbReference type="Pfam" id="PF01585">
    <property type="entry name" value="G-patch"/>
    <property type="match status" value="1"/>
</dbReference>
<dbReference type="GO" id="GO:0003676">
    <property type="term" value="F:nucleic acid binding"/>
    <property type="evidence" value="ECO:0007669"/>
    <property type="project" value="InterPro"/>
</dbReference>
<dbReference type="AlphaFoldDB" id="A0A4C2E9E7"/>
<organism evidence="3 4">
    <name type="scientific">Zygosaccharomyces mellis</name>
    <dbReference type="NCBI Taxonomy" id="42258"/>
    <lineage>
        <taxon>Eukaryota</taxon>
        <taxon>Fungi</taxon>
        <taxon>Dikarya</taxon>
        <taxon>Ascomycota</taxon>
        <taxon>Saccharomycotina</taxon>
        <taxon>Saccharomycetes</taxon>
        <taxon>Saccharomycetales</taxon>
        <taxon>Saccharomycetaceae</taxon>
        <taxon>Zygosaccharomyces</taxon>
    </lineage>
</organism>
<evidence type="ECO:0000313" key="3">
    <source>
        <dbReference type="EMBL" id="GCE98678.1"/>
    </source>
</evidence>
<dbReference type="EMBL" id="BIMX01000006">
    <property type="protein sequence ID" value="GCE98678.1"/>
    <property type="molecule type" value="Genomic_DNA"/>
</dbReference>
<gene>
    <name evidence="3" type="ORF">ZYGM_002550</name>
</gene>
<name>A0A4C2E9E7_9SACH</name>
<comment type="caution">
    <text evidence="3">The sequence shown here is derived from an EMBL/GenBank/DDBJ whole genome shotgun (WGS) entry which is preliminary data.</text>
</comment>
<dbReference type="PANTHER" id="PTHR23329:SF1">
    <property type="entry name" value="TUFTELIN-INTERACTING PROTEIN 11"/>
    <property type="match status" value="1"/>
</dbReference>
<dbReference type="Proteomes" id="UP000301737">
    <property type="component" value="Unassembled WGS sequence"/>
</dbReference>
<keyword evidence="4" id="KW-1185">Reference proteome</keyword>
<dbReference type="GO" id="GO:0071008">
    <property type="term" value="C:U2-type post-mRNA release spliceosomal complex"/>
    <property type="evidence" value="ECO:0007669"/>
    <property type="project" value="TreeGrafter"/>
</dbReference>
<dbReference type="GO" id="GO:0000390">
    <property type="term" value="P:spliceosomal complex disassembly"/>
    <property type="evidence" value="ECO:0007669"/>
    <property type="project" value="InterPro"/>
</dbReference>
<accession>A0A4C2E9E7</accession>
<dbReference type="OrthoDB" id="4822at2759"/>
<evidence type="ECO:0000259" key="2">
    <source>
        <dbReference type="PROSITE" id="PS50174"/>
    </source>
</evidence>
<reference evidence="3 4" key="1">
    <citation type="submission" date="2019-01" db="EMBL/GenBank/DDBJ databases">
        <title>Draft Genome Sequencing of Zygosaccharomyces mellis Ca-7.</title>
        <authorList>
            <person name="Shiwa Y."/>
            <person name="Kanesaki Y."/>
            <person name="Ishige T."/>
            <person name="Mura K."/>
            <person name="Hori T."/>
            <person name="Tamura T."/>
        </authorList>
    </citation>
    <scope>NUCLEOTIDE SEQUENCE [LARGE SCALE GENOMIC DNA]</scope>
    <source>
        <strain evidence="3 4">Ca-7</strain>
    </source>
</reference>
<sequence length="651" mass="75935">MAASDGEDLNKRRRLESGGTSIEDDSNKNGPSDNMTRKYGIGAKLLLKMGYKKGQGLGRDGSGISKPIEPEKRPVANAGLGSMAYTMKDEEESESGATSSEDEMIPSLQNNVQNPIDFRKTSITFQDEDISQLEELSRSLRIRCNISLPFNINQIDEYSRKNLKKLGDELLDIQQQLDAVERRIPLVEPELSTMVKKEEELQNIAEYAPQEFRTKADLILQGSDLDLNDALFADLLHSTFKDFWSSWNPLDGSNQVLKELNPLISDLEAHIEFSDVNYNRTQTVIYHNVIEKLIPFWNGFDLTKDKVDLIIQLILDYQPILSIMNCEKYLFEKYISIKLVEELTKWDISGNDEQLSPSIWYFDLSFLISDETHQKLEEITESKLNAYFEIWHHRKSPVIRKSNLIVIQELLGEDKFKDIIRTKFLPKFVSQLWDNYFDPVVELEDPSVDDCSLYYYRKLHEYRLFFDINDFNTFVTSSFNELNKILYQWLLYADDQDILEAQWWFNSFINKLFAKNDPIEVEIKEIRRSLNFFQDSDALIHPIHNDRLDIREELNLADHRNKYNLQSIPLSRVIPTFKDVLEDYCEQNGFVLEKTDHYVQLPHFANQDVLVPIFKVHSGTRFHSVAFKDDILWVEKDKGSFIPTYLYELVP</sequence>
<dbReference type="InterPro" id="IPR045211">
    <property type="entry name" value="TFP11/STIP/Ntr1"/>
</dbReference>
<protein>
    <recommendedName>
        <fullName evidence="2">G-patch domain-containing protein</fullName>
    </recommendedName>
</protein>
<dbReference type="SMART" id="SM00443">
    <property type="entry name" value="G_patch"/>
    <property type="match status" value="1"/>
</dbReference>
<feature type="domain" description="G-patch" evidence="2">
    <location>
        <begin position="38"/>
        <end position="85"/>
    </location>
</feature>
<dbReference type="PROSITE" id="PS50174">
    <property type="entry name" value="G_PATCH"/>
    <property type="match status" value="1"/>
</dbReference>
<proteinExistence type="predicted"/>
<evidence type="ECO:0000313" key="4">
    <source>
        <dbReference type="Proteomes" id="UP000301737"/>
    </source>
</evidence>